<evidence type="ECO:0000256" key="3">
    <source>
        <dbReference type="ARBA" id="ARBA00005988"/>
    </source>
</evidence>
<feature type="domain" description="Peptidase M14" evidence="17">
    <location>
        <begin position="229"/>
        <end position="609"/>
    </location>
</feature>
<evidence type="ECO:0000256" key="1">
    <source>
        <dbReference type="ARBA" id="ARBA00001947"/>
    </source>
</evidence>
<evidence type="ECO:0000256" key="12">
    <source>
        <dbReference type="ARBA" id="ARBA00023157"/>
    </source>
</evidence>
<dbReference type="PROSITE" id="PS52035">
    <property type="entry name" value="PEPTIDASE_M14"/>
    <property type="match status" value="1"/>
</dbReference>
<dbReference type="GO" id="GO:0008270">
    <property type="term" value="F:zinc ion binding"/>
    <property type="evidence" value="ECO:0007669"/>
    <property type="project" value="InterPro"/>
</dbReference>
<dbReference type="PROSITE" id="PS00132">
    <property type="entry name" value="CARBOXYPEPT_ZN_1"/>
    <property type="match status" value="1"/>
</dbReference>
<dbReference type="GO" id="GO:0006508">
    <property type="term" value="P:proteolysis"/>
    <property type="evidence" value="ECO:0007669"/>
    <property type="project" value="UniProtKB-KW"/>
</dbReference>
<evidence type="ECO:0000256" key="5">
    <source>
        <dbReference type="ARBA" id="ARBA00022645"/>
    </source>
</evidence>
<evidence type="ECO:0000256" key="11">
    <source>
        <dbReference type="ARBA" id="ARBA00023049"/>
    </source>
</evidence>
<dbReference type="InterPro" id="IPR000834">
    <property type="entry name" value="Peptidase_M14"/>
</dbReference>
<keyword evidence="10" id="KW-0862">Zinc</keyword>
<keyword evidence="8" id="KW-0732">Signal</keyword>
<keyword evidence="11" id="KW-0482">Metalloprotease</keyword>
<sequence length="624" mass="68584">MPQIQQYHFHSSNLCFLSGQLLSRRLAHTQKARSERFSSTASMNKGPVSVFRRRRALAKALAMVASIITLSARAAQLPFSALPSQTRADPTLFHSGHEPASKLRHALLRISASAHLVHDLARIAEQDAGLDVWNSFRSPCESAHSQDASGALQGCIDLRLVTHGEEAPCEMAASMLQLRDSTKSGEERSIRCRILSRDLGELFSAQIPALKAAASQTQSVEYPEEWLEEYHVVEDIDAHLDHLAEKYPSHVHLRQLGQTWEGRRIRSVTIHSGGIGNGVGESEGRPVPQSTFGNSLRWNRKEYEQAGISAGRKRKVGQQRPLEPHAVVKPRVVVVAGAHAREWIAPAVSLQLMHSLLETLSNAPESALGSELTPRRRRHRSLLETFDLVFVPLLNPDGYAHTWSGIGAVNERDSSSLITMLDARLWRKNRQRTRGSVIGCQGIDIGRGFPAHFASSYNPCSESYSGSEPLAANETIALASLLRPATESDEGKVVAFVDLHSYGQQLTYPPAWSCDAPNRDEEDLEELSIGAASAARRVHGRTWWSGRTCDTLYASTGQAVDFAYDSGIKWSFNLELRDEGEHGFLLPATQILPSAQEAEAALGYILHFVAAKLRGKAPGRGGKH</sequence>
<evidence type="ECO:0000256" key="8">
    <source>
        <dbReference type="ARBA" id="ARBA00022729"/>
    </source>
</evidence>
<evidence type="ECO:0000256" key="16">
    <source>
        <dbReference type="PROSITE-ProRule" id="PRU01379"/>
    </source>
</evidence>
<organism evidence="18 19">
    <name type="scientific">Ceraceosorus guamensis</name>
    <dbReference type="NCBI Taxonomy" id="1522189"/>
    <lineage>
        <taxon>Eukaryota</taxon>
        <taxon>Fungi</taxon>
        <taxon>Dikarya</taxon>
        <taxon>Basidiomycota</taxon>
        <taxon>Ustilaginomycotina</taxon>
        <taxon>Exobasidiomycetes</taxon>
        <taxon>Ceraceosorales</taxon>
        <taxon>Ceraceosoraceae</taxon>
        <taxon>Ceraceosorus</taxon>
    </lineage>
</organism>
<dbReference type="AlphaFoldDB" id="A0A316WGJ2"/>
<evidence type="ECO:0000259" key="17">
    <source>
        <dbReference type="PROSITE" id="PS52035"/>
    </source>
</evidence>
<keyword evidence="7" id="KW-0479">Metal-binding</keyword>
<proteinExistence type="inferred from homology"/>
<dbReference type="GO" id="GO:0005615">
    <property type="term" value="C:extracellular space"/>
    <property type="evidence" value="ECO:0007669"/>
    <property type="project" value="TreeGrafter"/>
</dbReference>
<dbReference type="RefSeq" id="XP_025373425.1">
    <property type="nucleotide sequence ID" value="XM_025516756.1"/>
</dbReference>
<dbReference type="OrthoDB" id="3626597at2759"/>
<evidence type="ECO:0000313" key="19">
    <source>
        <dbReference type="Proteomes" id="UP000245783"/>
    </source>
</evidence>
<dbReference type="Proteomes" id="UP000245783">
    <property type="component" value="Unassembled WGS sequence"/>
</dbReference>
<dbReference type="SMART" id="SM00631">
    <property type="entry name" value="Zn_pept"/>
    <property type="match status" value="1"/>
</dbReference>
<protein>
    <recommendedName>
        <fullName evidence="14">Inactive metallocarboxypeptidase ECM14</fullName>
    </recommendedName>
    <alternativeName>
        <fullName evidence="15">Inactive metallocarboxypeptidase ecm14</fullName>
    </alternativeName>
</protein>
<accession>A0A316WGJ2</accession>
<keyword evidence="12" id="KW-1015">Disulfide bond</keyword>
<evidence type="ECO:0000256" key="9">
    <source>
        <dbReference type="ARBA" id="ARBA00022801"/>
    </source>
</evidence>
<evidence type="ECO:0000256" key="10">
    <source>
        <dbReference type="ARBA" id="ARBA00022833"/>
    </source>
</evidence>
<keyword evidence="5" id="KW-0121">Carboxypeptidase</keyword>
<dbReference type="InParanoid" id="A0A316WGJ2"/>
<comment type="function">
    <text evidence="13">Inactive carboxypeptidase that may play a role in cell wall organization and biogenesis.</text>
</comment>
<comment type="subcellular location">
    <subcellularLocation>
        <location evidence="2">Secreted</location>
    </subcellularLocation>
</comment>
<evidence type="ECO:0000256" key="4">
    <source>
        <dbReference type="ARBA" id="ARBA00022525"/>
    </source>
</evidence>
<dbReference type="SUPFAM" id="SSF53187">
    <property type="entry name" value="Zn-dependent exopeptidases"/>
    <property type="match status" value="1"/>
</dbReference>
<evidence type="ECO:0000256" key="7">
    <source>
        <dbReference type="ARBA" id="ARBA00022723"/>
    </source>
</evidence>
<keyword evidence="4" id="KW-0964">Secreted</keyword>
<gene>
    <name evidence="18" type="ORF">IE81DRAFT_363264</name>
</gene>
<evidence type="ECO:0000256" key="6">
    <source>
        <dbReference type="ARBA" id="ARBA00022670"/>
    </source>
</evidence>
<keyword evidence="19" id="KW-1185">Reference proteome</keyword>
<comment type="similarity">
    <text evidence="3 16">Belongs to the peptidase M14 family.</text>
</comment>
<evidence type="ECO:0000256" key="14">
    <source>
        <dbReference type="ARBA" id="ARBA00026187"/>
    </source>
</evidence>
<evidence type="ECO:0000313" key="18">
    <source>
        <dbReference type="EMBL" id="PWN46265.1"/>
    </source>
</evidence>
<dbReference type="EMBL" id="KZ819351">
    <property type="protein sequence ID" value="PWN46265.1"/>
    <property type="molecule type" value="Genomic_DNA"/>
</dbReference>
<dbReference type="PANTHER" id="PTHR11705:SF147">
    <property type="entry name" value="INACTIVE METALLOCARBOXYPEPTIDASE ECM14"/>
    <property type="match status" value="1"/>
</dbReference>
<keyword evidence="9" id="KW-0378">Hydrolase</keyword>
<dbReference type="GO" id="GO:0004181">
    <property type="term" value="F:metallocarboxypeptidase activity"/>
    <property type="evidence" value="ECO:0007669"/>
    <property type="project" value="InterPro"/>
</dbReference>
<reference evidence="18 19" key="1">
    <citation type="journal article" date="2018" name="Mol. Biol. Evol.">
        <title>Broad Genomic Sampling Reveals a Smut Pathogenic Ancestry of the Fungal Clade Ustilaginomycotina.</title>
        <authorList>
            <person name="Kijpornyongpan T."/>
            <person name="Mondo S.J."/>
            <person name="Barry K."/>
            <person name="Sandor L."/>
            <person name="Lee J."/>
            <person name="Lipzen A."/>
            <person name="Pangilinan J."/>
            <person name="LaButti K."/>
            <person name="Hainaut M."/>
            <person name="Henrissat B."/>
            <person name="Grigoriev I.V."/>
            <person name="Spatafora J.W."/>
            <person name="Aime M.C."/>
        </authorList>
    </citation>
    <scope>NUCLEOTIDE SEQUENCE [LARGE SCALE GENOMIC DNA]</scope>
    <source>
        <strain evidence="18 19">MCA 4658</strain>
    </source>
</reference>
<comment type="cofactor">
    <cofactor evidence="1">
        <name>Zn(2+)</name>
        <dbReference type="ChEBI" id="CHEBI:29105"/>
    </cofactor>
</comment>
<dbReference type="InterPro" id="IPR057246">
    <property type="entry name" value="CARBOXYPEPT_ZN_1"/>
</dbReference>
<dbReference type="PANTHER" id="PTHR11705">
    <property type="entry name" value="PROTEASE FAMILY M14 CARBOXYPEPTIDASE A,B"/>
    <property type="match status" value="1"/>
</dbReference>
<evidence type="ECO:0000256" key="13">
    <source>
        <dbReference type="ARBA" id="ARBA00025210"/>
    </source>
</evidence>
<dbReference type="STRING" id="1522189.A0A316WGJ2"/>
<dbReference type="Pfam" id="PF00246">
    <property type="entry name" value="Peptidase_M14"/>
    <property type="match status" value="1"/>
</dbReference>
<dbReference type="CDD" id="cd03860">
    <property type="entry name" value="M14_CP_A-B_like"/>
    <property type="match status" value="1"/>
</dbReference>
<name>A0A316WGJ2_9BASI</name>
<evidence type="ECO:0000256" key="2">
    <source>
        <dbReference type="ARBA" id="ARBA00004613"/>
    </source>
</evidence>
<dbReference type="Gene3D" id="3.40.630.10">
    <property type="entry name" value="Zn peptidases"/>
    <property type="match status" value="1"/>
</dbReference>
<evidence type="ECO:0000256" key="15">
    <source>
        <dbReference type="ARBA" id="ARBA00026213"/>
    </source>
</evidence>
<keyword evidence="6" id="KW-0645">Protease</keyword>
<feature type="active site" description="Proton donor/acceptor" evidence="16">
    <location>
        <position position="575"/>
    </location>
</feature>
<dbReference type="GeneID" id="37038626"/>
<dbReference type="PRINTS" id="PR00765">
    <property type="entry name" value="CRBOXYPTASEA"/>
</dbReference>
<dbReference type="FunFam" id="3.40.630.10:FF:000084">
    <property type="entry name" value="Carboxypeptidase B2"/>
    <property type="match status" value="1"/>
</dbReference>